<dbReference type="GO" id="GO:0003824">
    <property type="term" value="F:catalytic activity"/>
    <property type="evidence" value="ECO:0007669"/>
    <property type="project" value="InterPro"/>
</dbReference>
<keyword evidence="1" id="KW-0472">Membrane</keyword>
<keyword evidence="4" id="KW-1185">Reference proteome</keyword>
<organism evidence="3 4">
    <name type="scientific">Mycolicibacterium arabiense</name>
    <dbReference type="NCBI Taxonomy" id="1286181"/>
    <lineage>
        <taxon>Bacteria</taxon>
        <taxon>Bacillati</taxon>
        <taxon>Actinomycetota</taxon>
        <taxon>Actinomycetes</taxon>
        <taxon>Mycobacteriales</taxon>
        <taxon>Mycobacteriaceae</taxon>
        <taxon>Mycolicibacterium</taxon>
    </lineage>
</organism>
<dbReference type="EMBL" id="AP022593">
    <property type="protein sequence ID" value="BBY49395.1"/>
    <property type="molecule type" value="Genomic_DNA"/>
</dbReference>
<dbReference type="Pfam" id="PF03372">
    <property type="entry name" value="Exo_endo_phos"/>
    <property type="match status" value="1"/>
</dbReference>
<dbReference type="SUPFAM" id="SSF56219">
    <property type="entry name" value="DNase I-like"/>
    <property type="match status" value="1"/>
</dbReference>
<name>A0A7I7S0D2_9MYCO</name>
<feature type="transmembrane region" description="Helical" evidence="1">
    <location>
        <begin position="29"/>
        <end position="51"/>
    </location>
</feature>
<dbReference type="Gene3D" id="3.60.10.10">
    <property type="entry name" value="Endonuclease/exonuclease/phosphatase"/>
    <property type="match status" value="1"/>
</dbReference>
<dbReference type="InterPro" id="IPR036691">
    <property type="entry name" value="Endo/exonu/phosph_ase_sf"/>
</dbReference>
<keyword evidence="1" id="KW-1133">Transmembrane helix</keyword>
<evidence type="ECO:0000259" key="2">
    <source>
        <dbReference type="Pfam" id="PF03372"/>
    </source>
</evidence>
<protein>
    <recommendedName>
        <fullName evidence="2">Endonuclease/exonuclease/phosphatase domain-containing protein</fullName>
    </recommendedName>
</protein>
<dbReference type="KEGG" id="marz:MARA_28630"/>
<evidence type="ECO:0000256" key="1">
    <source>
        <dbReference type="SAM" id="Phobius"/>
    </source>
</evidence>
<evidence type="ECO:0000313" key="3">
    <source>
        <dbReference type="EMBL" id="BBY49395.1"/>
    </source>
</evidence>
<keyword evidence="1" id="KW-0812">Transmembrane</keyword>
<dbReference type="Proteomes" id="UP000467428">
    <property type="component" value="Chromosome"/>
</dbReference>
<reference evidence="3 4" key="1">
    <citation type="journal article" date="2019" name="Emerg. Microbes Infect.">
        <title>Comprehensive subspecies identification of 175 nontuberculous mycobacteria species based on 7547 genomic profiles.</title>
        <authorList>
            <person name="Matsumoto Y."/>
            <person name="Kinjo T."/>
            <person name="Motooka D."/>
            <person name="Nabeya D."/>
            <person name="Jung N."/>
            <person name="Uechi K."/>
            <person name="Horii T."/>
            <person name="Iida T."/>
            <person name="Fujita J."/>
            <person name="Nakamura S."/>
        </authorList>
    </citation>
    <scope>NUCLEOTIDE SEQUENCE [LARGE SCALE GENOMIC DNA]</scope>
    <source>
        <strain evidence="3 4">JCM 18538</strain>
    </source>
</reference>
<evidence type="ECO:0000313" key="4">
    <source>
        <dbReference type="Proteomes" id="UP000467428"/>
    </source>
</evidence>
<dbReference type="InterPro" id="IPR005135">
    <property type="entry name" value="Endo/exonuclease/phosphatase"/>
</dbReference>
<proteinExistence type="predicted"/>
<geneLocation type="plasmid" evidence="4">
    <name>pjcm18538 dna</name>
</geneLocation>
<dbReference type="AlphaFoldDB" id="A0A7I7S0D2"/>
<gene>
    <name evidence="3" type="ORF">MARA_28630</name>
</gene>
<feature type="domain" description="Endonuclease/exonuclease/phosphatase" evidence="2">
    <location>
        <begin position="93"/>
        <end position="303"/>
    </location>
</feature>
<feature type="transmembrane region" description="Helical" evidence="1">
    <location>
        <begin position="58"/>
        <end position="79"/>
    </location>
</feature>
<sequence>MIATVVGVLSMIIAGAALAIRYAPLPTQPLVFASVAAPFLAIAAPVALVVLSLARRWALSAVAAILTVITIAVQVPLYVADPPPESSVTVRVMTINMLYGRANAASIVATASRQADVLMVQELTPEALRRLQQAGVDRAFPHHAIEPRPMAAGAGIFSRHPISGSAPISGLQRAMVTTRLEIDGVRTDPIVAAVHLDSPWPRPIEGWHRDFDAFPGVLTTLAAQAGGGSVIIAGDFNATVDMRPFRRLLKDGYRDASEQAGAGRQFTFPSNRRFPPVMGLDHVLTRNATGVSTATITIPGTDHRALVATVLVPRG</sequence>
<accession>A0A7I7S0D2</accession>